<evidence type="ECO:0000313" key="2">
    <source>
        <dbReference type="Proteomes" id="UP000094385"/>
    </source>
</evidence>
<evidence type="ECO:0000313" key="1">
    <source>
        <dbReference type="EMBL" id="ODQ69910.1"/>
    </source>
</evidence>
<dbReference type="AlphaFoldDB" id="A0A1E3PX54"/>
<proteinExistence type="predicted"/>
<gene>
    <name evidence="1" type="ORF">LIPSTDRAFT_185589</name>
</gene>
<keyword evidence="2" id="KW-1185">Reference proteome</keyword>
<dbReference type="EMBL" id="KV454302">
    <property type="protein sequence ID" value="ODQ69910.1"/>
    <property type="molecule type" value="Genomic_DNA"/>
</dbReference>
<dbReference type="Proteomes" id="UP000094385">
    <property type="component" value="Unassembled WGS sequence"/>
</dbReference>
<sequence>MSIFPFAILKYNESIWLLIRSFARGICRRFVSSILYSRGTVIAYPAFCSIPTASSTILSITIRLVRSWRLVGKQMIAVRDWLKYDTLYLILFLTSVSPVMKQNKLDLTFGWTFSLLNNFLVTVLGDYELEQGVTWWRATENFEYFGYLTLHCVLLGSDFLDSV</sequence>
<reference evidence="1 2" key="1">
    <citation type="journal article" date="2016" name="Proc. Natl. Acad. Sci. U.S.A.">
        <title>Comparative genomics of biotechnologically important yeasts.</title>
        <authorList>
            <person name="Riley R."/>
            <person name="Haridas S."/>
            <person name="Wolfe K.H."/>
            <person name="Lopes M.R."/>
            <person name="Hittinger C.T."/>
            <person name="Goeker M."/>
            <person name="Salamov A.A."/>
            <person name="Wisecaver J.H."/>
            <person name="Long T.M."/>
            <person name="Calvey C.H."/>
            <person name="Aerts A.L."/>
            <person name="Barry K.W."/>
            <person name="Choi C."/>
            <person name="Clum A."/>
            <person name="Coughlan A.Y."/>
            <person name="Deshpande S."/>
            <person name="Douglass A.P."/>
            <person name="Hanson S.J."/>
            <person name="Klenk H.-P."/>
            <person name="LaButti K.M."/>
            <person name="Lapidus A."/>
            <person name="Lindquist E.A."/>
            <person name="Lipzen A.M."/>
            <person name="Meier-Kolthoff J.P."/>
            <person name="Ohm R.A."/>
            <person name="Otillar R.P."/>
            <person name="Pangilinan J.L."/>
            <person name="Peng Y."/>
            <person name="Rokas A."/>
            <person name="Rosa C.A."/>
            <person name="Scheuner C."/>
            <person name="Sibirny A.A."/>
            <person name="Slot J.C."/>
            <person name="Stielow J.B."/>
            <person name="Sun H."/>
            <person name="Kurtzman C.P."/>
            <person name="Blackwell M."/>
            <person name="Grigoriev I.V."/>
            <person name="Jeffries T.W."/>
        </authorList>
    </citation>
    <scope>NUCLEOTIDE SEQUENCE [LARGE SCALE GENOMIC DNA]</scope>
    <source>
        <strain evidence="1 2">NRRL Y-11557</strain>
    </source>
</reference>
<protein>
    <submittedName>
        <fullName evidence="1">Uncharacterized protein</fullName>
    </submittedName>
</protein>
<name>A0A1E3PX54_LIPST</name>
<organism evidence="1 2">
    <name type="scientific">Lipomyces starkeyi NRRL Y-11557</name>
    <dbReference type="NCBI Taxonomy" id="675824"/>
    <lineage>
        <taxon>Eukaryota</taxon>
        <taxon>Fungi</taxon>
        <taxon>Dikarya</taxon>
        <taxon>Ascomycota</taxon>
        <taxon>Saccharomycotina</taxon>
        <taxon>Lipomycetes</taxon>
        <taxon>Lipomycetales</taxon>
        <taxon>Lipomycetaceae</taxon>
        <taxon>Lipomyces</taxon>
    </lineage>
</organism>
<accession>A0A1E3PX54</accession>